<feature type="transmembrane region" description="Helical" evidence="8">
    <location>
        <begin position="177"/>
        <end position="203"/>
    </location>
</feature>
<evidence type="ECO:0000256" key="8">
    <source>
        <dbReference type="SAM" id="Phobius"/>
    </source>
</evidence>
<organism evidence="10 11">
    <name type="scientific">Tegillarca granosa</name>
    <name type="common">Malaysian cockle</name>
    <name type="synonym">Anadara granosa</name>
    <dbReference type="NCBI Taxonomy" id="220873"/>
    <lineage>
        <taxon>Eukaryota</taxon>
        <taxon>Metazoa</taxon>
        <taxon>Spiralia</taxon>
        <taxon>Lophotrochozoa</taxon>
        <taxon>Mollusca</taxon>
        <taxon>Bivalvia</taxon>
        <taxon>Autobranchia</taxon>
        <taxon>Pteriomorphia</taxon>
        <taxon>Arcoida</taxon>
        <taxon>Arcoidea</taxon>
        <taxon>Arcidae</taxon>
        <taxon>Tegillarca</taxon>
    </lineage>
</organism>
<feature type="transmembrane region" description="Helical" evidence="8">
    <location>
        <begin position="706"/>
        <end position="726"/>
    </location>
</feature>
<keyword evidence="11" id="KW-1185">Reference proteome</keyword>
<dbReference type="Gene3D" id="1.20.1640.10">
    <property type="entry name" value="Multidrug efflux transporter AcrB transmembrane domain"/>
    <property type="match status" value="2"/>
</dbReference>
<gene>
    <name evidence="10" type="ORF">KUTeg_018298</name>
</gene>
<proteinExistence type="inferred from homology"/>
<comment type="subcellular location">
    <subcellularLocation>
        <location evidence="1">Membrane</location>
        <topology evidence="1">Multi-pass membrane protein</topology>
    </subcellularLocation>
</comment>
<evidence type="ECO:0000256" key="4">
    <source>
        <dbReference type="ARBA" id="ARBA00023136"/>
    </source>
</evidence>
<dbReference type="InterPro" id="IPR003392">
    <property type="entry name" value="PTHD_SSD"/>
</dbReference>
<keyword evidence="2 8" id="KW-0812">Transmembrane</keyword>
<dbReference type="Proteomes" id="UP001217089">
    <property type="component" value="Unassembled WGS sequence"/>
</dbReference>
<evidence type="ECO:0000256" key="3">
    <source>
        <dbReference type="ARBA" id="ARBA00022989"/>
    </source>
</evidence>
<evidence type="ECO:0000259" key="9">
    <source>
        <dbReference type="PROSITE" id="PS50156"/>
    </source>
</evidence>
<comment type="similarity">
    <text evidence="6">Belongs to the dispatched family.</text>
</comment>
<reference evidence="10 11" key="1">
    <citation type="submission" date="2022-12" db="EMBL/GenBank/DDBJ databases">
        <title>Chromosome-level genome of Tegillarca granosa.</title>
        <authorList>
            <person name="Kim J."/>
        </authorList>
    </citation>
    <scope>NUCLEOTIDE SEQUENCE [LARGE SCALE GENOMIC DNA]</scope>
    <source>
        <strain evidence="10">Teg-2019</strain>
        <tissue evidence="10">Adductor muscle</tissue>
    </source>
</reference>
<dbReference type="InterPro" id="IPR000731">
    <property type="entry name" value="SSD"/>
</dbReference>
<dbReference type="PANTHER" id="PTHR45951:SF7">
    <property type="entry name" value="SSD DOMAIN-CONTAINING PROTEIN"/>
    <property type="match status" value="1"/>
</dbReference>
<feature type="compositionally biased region" description="Basic and acidic residues" evidence="7">
    <location>
        <begin position="327"/>
        <end position="344"/>
    </location>
</feature>
<dbReference type="EMBL" id="JARBDR010000903">
    <property type="protein sequence ID" value="KAJ8304715.1"/>
    <property type="molecule type" value="Genomic_DNA"/>
</dbReference>
<evidence type="ECO:0000313" key="11">
    <source>
        <dbReference type="Proteomes" id="UP001217089"/>
    </source>
</evidence>
<keyword evidence="4 8" id="KW-0472">Membrane</keyword>
<feature type="transmembrane region" description="Helical" evidence="8">
    <location>
        <begin position="258"/>
        <end position="283"/>
    </location>
</feature>
<dbReference type="InterPro" id="IPR052081">
    <property type="entry name" value="Dispatched_Hh_regulator"/>
</dbReference>
<dbReference type="PANTHER" id="PTHR45951">
    <property type="entry name" value="PROTEIN DISPATCHED-RELATED"/>
    <property type="match status" value="1"/>
</dbReference>
<dbReference type="SUPFAM" id="SSF82866">
    <property type="entry name" value="Multidrug efflux transporter AcrB transmembrane domain"/>
    <property type="match status" value="2"/>
</dbReference>
<keyword evidence="5" id="KW-0325">Glycoprotein</keyword>
<evidence type="ECO:0000313" key="10">
    <source>
        <dbReference type="EMBL" id="KAJ8304715.1"/>
    </source>
</evidence>
<sequence>MLKSVLASTAHIAVIAATIGLLASGSDVFPLHFTSLPLHLQHDPSRKRDLAVREKGSYSFAIFRPLIDFNYPTWYRYSVKETVEISFEISHGNIFDSHFMHLMKNAEDKLFSNSEYSTKYCVVDSNGDCMKPWSLFRLFDGTYAHIDSLFNDTSLSKIPEIMCRASIYNETRYILKYIYFGFFHIVSMFIILGIGADDVFVFYDTWRLTGHSTFPTIAHRLSDCYRKAAKTTFITSLTTMCAFLVSGLSPLLPVATFGIFSGILVAVNYLFDLLYFPTVIMLYSVKIKPFWDRTCGRIFRPCKRKKGKTLLTSRKSITSPRLPVYKSKSDDSLKDLVEDSKPSDDGQSSSSDDKNTKEKNDKEKKKAFFEDRNRVVLFLKNGFYDFITLRCVRIGFPLMFLAMSAYFIYSASTLKPDENQVQIFKETNNYGKASRQHYYGFERNFDDEYTTVNLMWGMKEQDMSSCDLKSSEYCTGTNRYDDTFNPNSPEAQMALLNLCNRLNSLTDDEIDSFKIRRNAITNEPEIGCFMTDLQKFLKEEESYLVNGNTAYPSTMSLDFPLNAGNMTLFMQTNSHIYDVNSLPGDFEDYLGLISEKSQPILSSIQIVYYGNKIQYIAVEVNLTLSVYTLGYLEGKPLAKMPSSLKGGFQSTKNTWHWIKVQEVLESLNLCMVAGLSVDYVVHLAEAYRCSPFTSRMERVNTMLESMGLSVLSGAVTTFGAASFMLFGQIQFIYQFGIFVMSIIAVSIVYAIFGFSTFMALCGPQGNTGCLKTLGSIIKRKCCWKCSKQKNQTTDSRCKWFHISCVLCHFTSFDDLVIDSLIPLNPEKLDRQSCTFLILASSSNSVKPMMDTLPPIVVDQHTDLRRTLFTANSIISDEQHTELRKTLFTANSTRSDLLSIEDLPSVGAPPTGTKGRISLWSVDRDCQF</sequence>
<feature type="transmembrane region" description="Helical" evidence="8">
    <location>
        <begin position="738"/>
        <end position="760"/>
    </location>
</feature>
<name>A0ABQ9EHR1_TEGGR</name>
<protein>
    <recommendedName>
        <fullName evidence="9">SSD domain-containing protein</fullName>
    </recommendedName>
</protein>
<feature type="region of interest" description="Disordered" evidence="7">
    <location>
        <begin position="322"/>
        <end position="363"/>
    </location>
</feature>
<feature type="transmembrane region" description="Helical" evidence="8">
    <location>
        <begin position="387"/>
        <end position="409"/>
    </location>
</feature>
<keyword evidence="3 8" id="KW-1133">Transmembrane helix</keyword>
<feature type="domain" description="SSD" evidence="9">
    <location>
        <begin position="189"/>
        <end position="282"/>
    </location>
</feature>
<dbReference type="PROSITE" id="PS50156">
    <property type="entry name" value="SSD"/>
    <property type="match status" value="1"/>
</dbReference>
<evidence type="ECO:0000256" key="5">
    <source>
        <dbReference type="ARBA" id="ARBA00023180"/>
    </source>
</evidence>
<accession>A0ABQ9EHR1</accession>
<feature type="compositionally biased region" description="Basic and acidic residues" evidence="7">
    <location>
        <begin position="351"/>
        <end position="363"/>
    </location>
</feature>
<evidence type="ECO:0000256" key="6">
    <source>
        <dbReference type="ARBA" id="ARBA00038046"/>
    </source>
</evidence>
<feature type="transmembrane region" description="Helical" evidence="8">
    <location>
        <begin position="233"/>
        <end position="252"/>
    </location>
</feature>
<evidence type="ECO:0000256" key="1">
    <source>
        <dbReference type="ARBA" id="ARBA00004141"/>
    </source>
</evidence>
<evidence type="ECO:0000256" key="2">
    <source>
        <dbReference type="ARBA" id="ARBA00022692"/>
    </source>
</evidence>
<evidence type="ECO:0000256" key="7">
    <source>
        <dbReference type="SAM" id="MobiDB-lite"/>
    </source>
</evidence>
<comment type="caution">
    <text evidence="10">The sequence shown here is derived from an EMBL/GenBank/DDBJ whole genome shotgun (WGS) entry which is preliminary data.</text>
</comment>
<dbReference type="Pfam" id="PF02460">
    <property type="entry name" value="Patched"/>
    <property type="match status" value="1"/>
</dbReference>